<keyword evidence="2" id="KW-1185">Reference proteome</keyword>
<evidence type="ECO:0000313" key="2">
    <source>
        <dbReference type="Proteomes" id="UP001150603"/>
    </source>
</evidence>
<comment type="caution">
    <text evidence="1">The sequence shown here is derived from an EMBL/GenBank/DDBJ whole genome shotgun (WGS) entry which is preliminary data.</text>
</comment>
<dbReference type="EMBL" id="JANBPW010002069">
    <property type="protein sequence ID" value="KAJ1942079.1"/>
    <property type="molecule type" value="Genomic_DNA"/>
</dbReference>
<dbReference type="Proteomes" id="UP001150603">
    <property type="component" value="Unassembled WGS sequence"/>
</dbReference>
<organism evidence="1 2">
    <name type="scientific">Linderina macrospora</name>
    <dbReference type="NCBI Taxonomy" id="4868"/>
    <lineage>
        <taxon>Eukaryota</taxon>
        <taxon>Fungi</taxon>
        <taxon>Fungi incertae sedis</taxon>
        <taxon>Zoopagomycota</taxon>
        <taxon>Kickxellomycotina</taxon>
        <taxon>Kickxellomycetes</taxon>
        <taxon>Kickxellales</taxon>
        <taxon>Kickxellaceae</taxon>
        <taxon>Linderina</taxon>
    </lineage>
</organism>
<proteinExistence type="predicted"/>
<name>A0ACC1J8Z6_9FUNG</name>
<gene>
    <name evidence="1" type="ORF">FBU59_003305</name>
</gene>
<sequence>MWDDSPRLNNGKGNGFRDDYMSFNEYGEQGRGEGPAAHTYGGLRQMEQTSATSARERFAQTGMNPYATLHYINRELMELGLPSPLLLPELPECLEDNQRVVECLLALVEQRKRDTVFREQMDDELRVAMGSEDLLRSTIERLERELEQSQRDLAMTRMRLQESERAADAMAKEKKALSAEVQRARSNAASARAQYLHEGKRREQEAVKLKDRVQKLIVDKHRSAKLEFVLANGVVRDRSGRPVDSATREQRLLEELVGKYEDNERQLAERIELLEKSLQSLGDTLGKLHGTIVGDEEIVQVVVERDGKVDMSPFVAVLESIRKTVADERQRHRELATADPVELAARDARISELEGEIAKLNSEIRDLQRIMAEQKKVMDMTTSRSFGGSYAGLNESFSGMSLEEIERERMMLQREKDILEAKHKDFATAYVEMGNEREALRDERRRFEAEKASAATQEVLANLPPTPQWMKGADMAMSTPAIVDRLRAPQEGTPTNAFLSSLANSNASAGSASPRTNASSIRSPSLAPTADAAPRQAFLSINDSDAQMDVDGVQQQSVAPPESPARVGTKRSATESTAGTPSGRSQSRGYGAVTPTKPQGTRTPVEVRTGKQPRVCTRPGCAAHAPHTHDDGTPAPRMELKPPVPRFRRRTDADRSESPVQRPASQAAAAAASATTHAAEIFK</sequence>
<accession>A0ACC1J8Z6</accession>
<protein>
    <submittedName>
        <fullName evidence="1">Uncharacterized protein</fullName>
    </submittedName>
</protein>
<evidence type="ECO:0000313" key="1">
    <source>
        <dbReference type="EMBL" id="KAJ1942079.1"/>
    </source>
</evidence>
<reference evidence="1" key="1">
    <citation type="submission" date="2022-07" db="EMBL/GenBank/DDBJ databases">
        <title>Phylogenomic reconstructions and comparative analyses of Kickxellomycotina fungi.</title>
        <authorList>
            <person name="Reynolds N.K."/>
            <person name="Stajich J.E."/>
            <person name="Barry K."/>
            <person name="Grigoriev I.V."/>
            <person name="Crous P."/>
            <person name="Smith M.E."/>
        </authorList>
    </citation>
    <scope>NUCLEOTIDE SEQUENCE</scope>
    <source>
        <strain evidence="1">NRRL 5244</strain>
    </source>
</reference>